<evidence type="ECO:0000256" key="4">
    <source>
        <dbReference type="ARBA" id="ARBA00022989"/>
    </source>
</evidence>
<comment type="subcellular location">
    <subcellularLocation>
        <location evidence="1">Cell membrane</location>
        <topology evidence="1">Multi-pass membrane protein</topology>
    </subcellularLocation>
</comment>
<protein>
    <recommendedName>
        <fullName evidence="7">Cytochrome b561 bacterial/Ni-hydrogenase domain-containing protein</fullName>
    </recommendedName>
</protein>
<keyword evidence="2" id="KW-1003">Cell membrane</keyword>
<feature type="transmembrane region" description="Helical" evidence="6">
    <location>
        <begin position="175"/>
        <end position="192"/>
    </location>
</feature>
<feature type="transmembrane region" description="Helical" evidence="6">
    <location>
        <begin position="135"/>
        <end position="155"/>
    </location>
</feature>
<feature type="domain" description="Cytochrome b561 bacterial/Ni-hydrogenase" evidence="7">
    <location>
        <begin position="23"/>
        <end position="202"/>
    </location>
</feature>
<keyword evidence="3 6" id="KW-0812">Transmembrane</keyword>
<dbReference type="AlphaFoldDB" id="A0A258HM13"/>
<dbReference type="Gene3D" id="1.20.950.20">
    <property type="entry name" value="Transmembrane di-heme cytochromes, Chain C"/>
    <property type="match status" value="1"/>
</dbReference>
<evidence type="ECO:0000256" key="3">
    <source>
        <dbReference type="ARBA" id="ARBA00022692"/>
    </source>
</evidence>
<feature type="transmembrane region" description="Helical" evidence="6">
    <location>
        <begin position="24"/>
        <end position="42"/>
    </location>
</feature>
<evidence type="ECO:0000256" key="2">
    <source>
        <dbReference type="ARBA" id="ARBA00022475"/>
    </source>
</evidence>
<dbReference type="InterPro" id="IPR016174">
    <property type="entry name" value="Di-haem_cyt_TM"/>
</dbReference>
<gene>
    <name evidence="8" type="ORF">B7Y86_03380</name>
</gene>
<reference evidence="8 9" key="1">
    <citation type="submission" date="2017-03" db="EMBL/GenBank/DDBJ databases">
        <title>Lifting the veil on microbial sulfur biogeochemistry in mining wastewaters.</title>
        <authorList>
            <person name="Kantor R.S."/>
            <person name="Colenbrander Nelson T."/>
            <person name="Marshall S."/>
            <person name="Bennett D."/>
            <person name="Apte S."/>
            <person name="Camacho D."/>
            <person name="Thomas B.C."/>
            <person name="Warren L.A."/>
            <person name="Banfield J.F."/>
        </authorList>
    </citation>
    <scope>NUCLEOTIDE SEQUENCE [LARGE SCALE GENOMIC DNA]</scope>
    <source>
        <strain evidence="8">32-68-21</strain>
    </source>
</reference>
<dbReference type="Proteomes" id="UP000216147">
    <property type="component" value="Unassembled WGS sequence"/>
</dbReference>
<dbReference type="GO" id="GO:0005886">
    <property type="term" value="C:plasma membrane"/>
    <property type="evidence" value="ECO:0007669"/>
    <property type="project" value="UniProtKB-SubCell"/>
</dbReference>
<accession>A0A258HM13</accession>
<evidence type="ECO:0000313" key="8">
    <source>
        <dbReference type="EMBL" id="OYX58065.1"/>
    </source>
</evidence>
<dbReference type="GO" id="GO:0022904">
    <property type="term" value="P:respiratory electron transport chain"/>
    <property type="evidence" value="ECO:0007669"/>
    <property type="project" value="InterPro"/>
</dbReference>
<dbReference type="InterPro" id="IPR011577">
    <property type="entry name" value="Cyt_b561_bac/Ni-Hgenase"/>
</dbReference>
<keyword evidence="5 6" id="KW-0472">Membrane</keyword>
<feature type="transmembrane region" description="Helical" evidence="6">
    <location>
        <begin position="62"/>
        <end position="83"/>
    </location>
</feature>
<organism evidence="8 9">
    <name type="scientific">Brevundimonas subvibrioides</name>
    <dbReference type="NCBI Taxonomy" id="74313"/>
    <lineage>
        <taxon>Bacteria</taxon>
        <taxon>Pseudomonadati</taxon>
        <taxon>Pseudomonadota</taxon>
        <taxon>Alphaproteobacteria</taxon>
        <taxon>Caulobacterales</taxon>
        <taxon>Caulobacteraceae</taxon>
        <taxon>Brevundimonas</taxon>
    </lineage>
</organism>
<dbReference type="Pfam" id="PF01292">
    <property type="entry name" value="Ni_hydr_CYTB"/>
    <property type="match status" value="1"/>
</dbReference>
<name>A0A258HM13_9CAUL</name>
<sequence length="209" mass="23015">MSCRTINSRQAFTEKMTMQTTRGLLTKALHLILLVAVLHQLVSSRLMIPPGRTTKENLAYETHEYVGLASLAVVIAFWMWSLVRTREVGFSNLFPWFSPSRTASVWKDLLAHVKAISRRTLPNERGRPFPTAVHGLGLSAVTVMAATGSFTLVSLAPASAREASLGMHELVSNLVWIYVIGHAGLALVHEALGHRLLRDMFSPRAASNS</sequence>
<proteinExistence type="predicted"/>
<keyword evidence="4 6" id="KW-1133">Transmembrane helix</keyword>
<dbReference type="SUPFAM" id="SSF81342">
    <property type="entry name" value="Transmembrane di-heme cytochromes"/>
    <property type="match status" value="1"/>
</dbReference>
<evidence type="ECO:0000259" key="7">
    <source>
        <dbReference type="Pfam" id="PF01292"/>
    </source>
</evidence>
<evidence type="ECO:0000313" key="9">
    <source>
        <dbReference type="Proteomes" id="UP000216147"/>
    </source>
</evidence>
<evidence type="ECO:0000256" key="6">
    <source>
        <dbReference type="SAM" id="Phobius"/>
    </source>
</evidence>
<evidence type="ECO:0000256" key="5">
    <source>
        <dbReference type="ARBA" id="ARBA00023136"/>
    </source>
</evidence>
<evidence type="ECO:0000256" key="1">
    <source>
        <dbReference type="ARBA" id="ARBA00004651"/>
    </source>
</evidence>
<dbReference type="GO" id="GO:0009055">
    <property type="term" value="F:electron transfer activity"/>
    <property type="evidence" value="ECO:0007669"/>
    <property type="project" value="InterPro"/>
</dbReference>
<dbReference type="EMBL" id="NCEQ01000003">
    <property type="protein sequence ID" value="OYX58065.1"/>
    <property type="molecule type" value="Genomic_DNA"/>
</dbReference>
<comment type="caution">
    <text evidence="8">The sequence shown here is derived from an EMBL/GenBank/DDBJ whole genome shotgun (WGS) entry which is preliminary data.</text>
</comment>